<dbReference type="InterPro" id="IPR001789">
    <property type="entry name" value="Sig_transdc_resp-reg_receiver"/>
</dbReference>
<dbReference type="Pfam" id="PF00072">
    <property type="entry name" value="Response_reg"/>
    <property type="match status" value="1"/>
</dbReference>
<dbReference type="AlphaFoldDB" id="A0A1G1YRN3"/>
<dbReference type="InterPro" id="IPR050595">
    <property type="entry name" value="Bact_response_regulator"/>
</dbReference>
<name>A0A1G1YRN3_9BACT</name>
<evidence type="ECO:0000313" key="5">
    <source>
        <dbReference type="Proteomes" id="UP000176512"/>
    </source>
</evidence>
<sequence length="124" mass="14206">MKRLKSKILIVEDDPLLRELYQLKLAEEGFAVFTAQNGEEGFAIAAREVPELILLDIMMPKVDGYEMLKKVKHDSRTNKIPVIIFSNLSQREEIEKGLRLGADDFIVKTSLTPLQLAARVRQYF</sequence>
<dbReference type="PANTHER" id="PTHR44591">
    <property type="entry name" value="STRESS RESPONSE REGULATOR PROTEIN 1"/>
    <property type="match status" value="1"/>
</dbReference>
<dbReference type="SUPFAM" id="SSF52172">
    <property type="entry name" value="CheY-like"/>
    <property type="match status" value="1"/>
</dbReference>
<feature type="modified residue" description="4-aspartylphosphate" evidence="2">
    <location>
        <position position="56"/>
    </location>
</feature>
<evidence type="ECO:0000256" key="2">
    <source>
        <dbReference type="PROSITE-ProRule" id="PRU00169"/>
    </source>
</evidence>
<dbReference type="PANTHER" id="PTHR44591:SF3">
    <property type="entry name" value="RESPONSE REGULATORY DOMAIN-CONTAINING PROTEIN"/>
    <property type="match status" value="1"/>
</dbReference>
<dbReference type="EMBL" id="MHIP01000020">
    <property type="protein sequence ID" value="OGY54991.1"/>
    <property type="molecule type" value="Genomic_DNA"/>
</dbReference>
<dbReference type="InterPro" id="IPR011006">
    <property type="entry name" value="CheY-like_superfamily"/>
</dbReference>
<dbReference type="PROSITE" id="PS50110">
    <property type="entry name" value="RESPONSE_REGULATORY"/>
    <property type="match status" value="1"/>
</dbReference>
<organism evidence="4 5">
    <name type="scientific">Candidatus Buchananbacteria bacterium RIFCSPLOWO2_01_FULL_46_12</name>
    <dbReference type="NCBI Taxonomy" id="1797546"/>
    <lineage>
        <taxon>Bacteria</taxon>
        <taxon>Candidatus Buchananiibacteriota</taxon>
    </lineage>
</organism>
<feature type="domain" description="Response regulatory" evidence="3">
    <location>
        <begin position="7"/>
        <end position="123"/>
    </location>
</feature>
<reference evidence="4 5" key="1">
    <citation type="journal article" date="2016" name="Nat. Commun.">
        <title>Thousands of microbial genomes shed light on interconnected biogeochemical processes in an aquifer system.</title>
        <authorList>
            <person name="Anantharaman K."/>
            <person name="Brown C.T."/>
            <person name="Hug L.A."/>
            <person name="Sharon I."/>
            <person name="Castelle C.J."/>
            <person name="Probst A.J."/>
            <person name="Thomas B.C."/>
            <person name="Singh A."/>
            <person name="Wilkins M.J."/>
            <person name="Karaoz U."/>
            <person name="Brodie E.L."/>
            <person name="Williams K.H."/>
            <person name="Hubbard S.S."/>
            <person name="Banfield J.F."/>
        </authorList>
    </citation>
    <scope>NUCLEOTIDE SEQUENCE [LARGE SCALE GENOMIC DNA]</scope>
</reference>
<dbReference type="Gene3D" id="3.40.50.2300">
    <property type="match status" value="1"/>
</dbReference>
<gene>
    <name evidence="4" type="ORF">A3A24_01775</name>
</gene>
<comment type="caution">
    <text evidence="4">The sequence shown here is derived from an EMBL/GenBank/DDBJ whole genome shotgun (WGS) entry which is preliminary data.</text>
</comment>
<accession>A0A1G1YRN3</accession>
<evidence type="ECO:0000256" key="1">
    <source>
        <dbReference type="ARBA" id="ARBA00022553"/>
    </source>
</evidence>
<dbReference type="Proteomes" id="UP000176512">
    <property type="component" value="Unassembled WGS sequence"/>
</dbReference>
<protein>
    <recommendedName>
        <fullName evidence="3">Response regulatory domain-containing protein</fullName>
    </recommendedName>
</protein>
<dbReference type="GO" id="GO:0000160">
    <property type="term" value="P:phosphorelay signal transduction system"/>
    <property type="evidence" value="ECO:0007669"/>
    <property type="project" value="InterPro"/>
</dbReference>
<proteinExistence type="predicted"/>
<evidence type="ECO:0000313" key="4">
    <source>
        <dbReference type="EMBL" id="OGY54991.1"/>
    </source>
</evidence>
<keyword evidence="1 2" id="KW-0597">Phosphoprotein</keyword>
<evidence type="ECO:0000259" key="3">
    <source>
        <dbReference type="PROSITE" id="PS50110"/>
    </source>
</evidence>
<dbReference type="SMART" id="SM00448">
    <property type="entry name" value="REC"/>
    <property type="match status" value="1"/>
</dbReference>